<dbReference type="AlphaFoldDB" id="A0A1M6KLI1"/>
<dbReference type="EMBL" id="FQZB01000009">
    <property type="protein sequence ID" value="SHJ59813.1"/>
    <property type="molecule type" value="Genomic_DNA"/>
</dbReference>
<proteinExistence type="predicted"/>
<dbReference type="STRING" id="1121302.SAMN02745163_02231"/>
<evidence type="ECO:0000256" key="1">
    <source>
        <dbReference type="SAM" id="Coils"/>
    </source>
</evidence>
<name>A0A1M6KLI1_9CLOT</name>
<organism evidence="2 3">
    <name type="scientific">Clostridium cavendishii DSM 21758</name>
    <dbReference type="NCBI Taxonomy" id="1121302"/>
    <lineage>
        <taxon>Bacteria</taxon>
        <taxon>Bacillati</taxon>
        <taxon>Bacillota</taxon>
        <taxon>Clostridia</taxon>
        <taxon>Eubacteriales</taxon>
        <taxon>Clostridiaceae</taxon>
        <taxon>Clostridium</taxon>
    </lineage>
</organism>
<feature type="coiled-coil region" evidence="1">
    <location>
        <begin position="33"/>
        <end position="67"/>
    </location>
</feature>
<dbReference type="RefSeq" id="WP_072987254.1">
    <property type="nucleotide sequence ID" value="NZ_FQZB01000009.1"/>
</dbReference>
<evidence type="ECO:0000313" key="2">
    <source>
        <dbReference type="EMBL" id="SHJ59813.1"/>
    </source>
</evidence>
<accession>A0A1M6KLI1</accession>
<protein>
    <submittedName>
        <fullName evidence="2">Uncharacterized protein</fullName>
    </submittedName>
</protein>
<gene>
    <name evidence="2" type="ORF">SAMN02745163_02231</name>
</gene>
<sequence>MKELREQIDSIYNYFKNNDEQDTELNKMFLKVIEGITDKLEEIQVNLENLDENISYLNEDLSDIQEDIFEEVTLEELEAYEDEYIEVTCNNCNKAAFIEKSALENNKLIPCPFCNNNLK</sequence>
<keyword evidence="1" id="KW-0175">Coiled coil</keyword>
<dbReference type="OrthoDB" id="1912904at2"/>
<keyword evidence="3" id="KW-1185">Reference proteome</keyword>
<dbReference type="Proteomes" id="UP000184310">
    <property type="component" value="Unassembled WGS sequence"/>
</dbReference>
<evidence type="ECO:0000313" key="3">
    <source>
        <dbReference type="Proteomes" id="UP000184310"/>
    </source>
</evidence>
<reference evidence="2 3" key="1">
    <citation type="submission" date="2016-11" db="EMBL/GenBank/DDBJ databases">
        <authorList>
            <person name="Jaros S."/>
            <person name="Januszkiewicz K."/>
            <person name="Wedrychowicz H."/>
        </authorList>
    </citation>
    <scope>NUCLEOTIDE SEQUENCE [LARGE SCALE GENOMIC DNA]</scope>
    <source>
        <strain evidence="2 3">DSM 21758</strain>
    </source>
</reference>